<evidence type="ECO:0000256" key="7">
    <source>
        <dbReference type="SAM" id="MobiDB-lite"/>
    </source>
</evidence>
<evidence type="ECO:0000256" key="6">
    <source>
        <dbReference type="ARBA" id="ARBA00023136"/>
    </source>
</evidence>
<dbReference type="EMBL" id="JBHSXN010000002">
    <property type="protein sequence ID" value="MFC6953572.1"/>
    <property type="molecule type" value="Genomic_DNA"/>
</dbReference>
<keyword evidence="5 8" id="KW-1133">Transmembrane helix</keyword>
<comment type="subcellular location">
    <subcellularLocation>
        <location evidence="1">Cell membrane</location>
        <topology evidence="1">Multi-pass membrane protein</topology>
    </subcellularLocation>
</comment>
<keyword evidence="6 8" id="KW-0472">Membrane</keyword>
<dbReference type="SUPFAM" id="SSF82861">
    <property type="entry name" value="Mechanosensitive channel protein MscS (YggB), transmembrane region"/>
    <property type="match status" value="1"/>
</dbReference>
<evidence type="ECO:0000256" key="5">
    <source>
        <dbReference type="ARBA" id="ARBA00022989"/>
    </source>
</evidence>
<dbReference type="SUPFAM" id="SSF50182">
    <property type="entry name" value="Sm-like ribonucleoproteins"/>
    <property type="match status" value="1"/>
</dbReference>
<reference evidence="11 12" key="1">
    <citation type="journal article" date="2019" name="Int. J. Syst. Evol. Microbiol.">
        <title>The Global Catalogue of Microorganisms (GCM) 10K type strain sequencing project: providing services to taxonomists for standard genome sequencing and annotation.</title>
        <authorList>
            <consortium name="The Broad Institute Genomics Platform"/>
            <consortium name="The Broad Institute Genome Sequencing Center for Infectious Disease"/>
            <person name="Wu L."/>
            <person name="Ma J."/>
        </authorList>
    </citation>
    <scope>NUCLEOTIDE SEQUENCE [LARGE SCALE GENOMIC DNA]</scope>
    <source>
        <strain evidence="11 12">GX26</strain>
    </source>
</reference>
<comment type="caution">
    <text evidence="11">The sequence shown here is derived from an EMBL/GenBank/DDBJ whole genome shotgun (WGS) entry which is preliminary data.</text>
</comment>
<keyword evidence="3" id="KW-1003">Cell membrane</keyword>
<dbReference type="InterPro" id="IPR011014">
    <property type="entry name" value="MscS_channel_TM-2"/>
</dbReference>
<comment type="similarity">
    <text evidence="2">Belongs to the MscS (TC 1.A.23) family.</text>
</comment>
<name>A0ABD5VDS6_9EURY</name>
<feature type="transmembrane region" description="Helical" evidence="8">
    <location>
        <begin position="95"/>
        <end position="113"/>
    </location>
</feature>
<protein>
    <submittedName>
        <fullName evidence="11">Mechanosensitive ion channel family protein</fullName>
    </submittedName>
</protein>
<feature type="transmembrane region" description="Helical" evidence="8">
    <location>
        <begin position="61"/>
        <end position="83"/>
    </location>
</feature>
<keyword evidence="12" id="KW-1185">Reference proteome</keyword>
<evidence type="ECO:0000256" key="4">
    <source>
        <dbReference type="ARBA" id="ARBA00022692"/>
    </source>
</evidence>
<dbReference type="InterPro" id="IPR010920">
    <property type="entry name" value="LSM_dom_sf"/>
</dbReference>
<organism evidence="11 12">
    <name type="scientific">Halorubellus litoreus</name>
    <dbReference type="NCBI Taxonomy" id="755308"/>
    <lineage>
        <taxon>Archaea</taxon>
        <taxon>Methanobacteriati</taxon>
        <taxon>Methanobacteriota</taxon>
        <taxon>Stenosarchaea group</taxon>
        <taxon>Halobacteria</taxon>
        <taxon>Halobacteriales</taxon>
        <taxon>Halorubellaceae</taxon>
        <taxon>Halorubellus</taxon>
    </lineage>
</organism>
<feature type="domain" description="Mechanosensitive ion channel MscS" evidence="9">
    <location>
        <begin position="179"/>
        <end position="245"/>
    </location>
</feature>
<proteinExistence type="inferred from homology"/>
<feature type="transmembrane region" description="Helical" evidence="8">
    <location>
        <begin position="134"/>
        <end position="152"/>
    </location>
</feature>
<dbReference type="SUPFAM" id="SSF82689">
    <property type="entry name" value="Mechanosensitive channel protein MscS (YggB), C-terminal domain"/>
    <property type="match status" value="1"/>
</dbReference>
<dbReference type="Proteomes" id="UP001596395">
    <property type="component" value="Unassembled WGS sequence"/>
</dbReference>
<dbReference type="GO" id="GO:0005886">
    <property type="term" value="C:plasma membrane"/>
    <property type="evidence" value="ECO:0007669"/>
    <property type="project" value="UniProtKB-SubCell"/>
</dbReference>
<evidence type="ECO:0000259" key="9">
    <source>
        <dbReference type="Pfam" id="PF00924"/>
    </source>
</evidence>
<dbReference type="InterPro" id="IPR006685">
    <property type="entry name" value="MscS_channel_2nd"/>
</dbReference>
<dbReference type="Gene3D" id="3.30.70.100">
    <property type="match status" value="1"/>
</dbReference>
<dbReference type="InterPro" id="IPR011066">
    <property type="entry name" value="MscS_channel_C_sf"/>
</dbReference>
<evidence type="ECO:0000256" key="3">
    <source>
        <dbReference type="ARBA" id="ARBA00022475"/>
    </source>
</evidence>
<dbReference type="Gene3D" id="1.10.287.1260">
    <property type="match status" value="1"/>
</dbReference>
<feature type="region of interest" description="Disordered" evidence="7">
    <location>
        <begin position="353"/>
        <end position="396"/>
    </location>
</feature>
<dbReference type="PANTHER" id="PTHR30221">
    <property type="entry name" value="SMALL-CONDUCTANCE MECHANOSENSITIVE CHANNEL"/>
    <property type="match status" value="1"/>
</dbReference>
<dbReference type="Pfam" id="PF00924">
    <property type="entry name" value="MS_channel_2nd"/>
    <property type="match status" value="1"/>
</dbReference>
<feature type="transmembrane region" description="Helical" evidence="8">
    <location>
        <begin position="20"/>
        <end position="40"/>
    </location>
</feature>
<feature type="compositionally biased region" description="Low complexity" evidence="7">
    <location>
        <begin position="381"/>
        <end position="396"/>
    </location>
</feature>
<evidence type="ECO:0000256" key="1">
    <source>
        <dbReference type="ARBA" id="ARBA00004651"/>
    </source>
</evidence>
<keyword evidence="4 8" id="KW-0812">Transmembrane</keyword>
<dbReference type="Gene3D" id="2.30.30.60">
    <property type="match status" value="1"/>
</dbReference>
<evidence type="ECO:0000313" key="12">
    <source>
        <dbReference type="Proteomes" id="UP001596395"/>
    </source>
</evidence>
<dbReference type="Pfam" id="PF21082">
    <property type="entry name" value="MS_channel_3rd"/>
    <property type="match status" value="1"/>
</dbReference>
<accession>A0ABD5VDS6</accession>
<evidence type="ECO:0000256" key="8">
    <source>
        <dbReference type="SAM" id="Phobius"/>
    </source>
</evidence>
<gene>
    <name evidence="11" type="ORF">ACFQGB_11925</name>
</gene>
<evidence type="ECO:0000313" key="11">
    <source>
        <dbReference type="EMBL" id="MFC6953572.1"/>
    </source>
</evidence>
<evidence type="ECO:0000259" key="10">
    <source>
        <dbReference type="Pfam" id="PF21082"/>
    </source>
</evidence>
<dbReference type="InterPro" id="IPR045275">
    <property type="entry name" value="MscS_archaea/bacteria_type"/>
</dbReference>
<sequence>MLDPLLEYLSGYGVVERTILVLAVSFAAAVVLEFVVFKVARKVVRQTGSKFDDVVVSEVRWPLVVTAALGGIWLLTVSSADAANVVVSERDLQDFFARPAAVLIVLIWAFALNRIVNRAVDLVDKTGKYDFAPIFSNVWTFIVLAGAGVLSLSIYNIAITPLLGAAGIAGIAVGFAAKDTVANFFGGLALYFDDTYKIGDYVVLDTGDSGTVVRVGIRSTTLLTRDEVMVTVPNAKLNSASITNESAPQRRRRIRVPIGVAYGTDLDEFEELAVQVALDEKLTLDSPKPRMRLREFGDSALNYELLCWVSTPVKRAKAVHRLNKGLYNALNDANIGIPFPQRDVNLTTADTAPAAGVQPERATADVDEPVADGGGDEDAPADATGAAAEDATDGTQ</sequence>
<dbReference type="InterPro" id="IPR049278">
    <property type="entry name" value="MS_channel_C"/>
</dbReference>
<feature type="domain" description="Mechanosensitive ion channel MscS C-terminal" evidence="10">
    <location>
        <begin position="254"/>
        <end position="337"/>
    </location>
</feature>
<dbReference type="AlphaFoldDB" id="A0ABD5VDS6"/>
<evidence type="ECO:0000256" key="2">
    <source>
        <dbReference type="ARBA" id="ARBA00008017"/>
    </source>
</evidence>
<dbReference type="InterPro" id="IPR023408">
    <property type="entry name" value="MscS_beta-dom_sf"/>
</dbReference>
<feature type="compositionally biased region" description="Acidic residues" evidence="7">
    <location>
        <begin position="365"/>
        <end position="380"/>
    </location>
</feature>
<dbReference type="RefSeq" id="WP_379762538.1">
    <property type="nucleotide sequence ID" value="NZ_JAZAQL010000002.1"/>
</dbReference>
<dbReference type="PANTHER" id="PTHR30221:SF1">
    <property type="entry name" value="SMALL-CONDUCTANCE MECHANOSENSITIVE CHANNEL"/>
    <property type="match status" value="1"/>
</dbReference>